<evidence type="ECO:0000313" key="6">
    <source>
        <dbReference type="EMBL" id="WWC86311.1"/>
    </source>
</evidence>
<sequence>MPKEQVRKRGRRVRKGDVQNEAELEQYQQQPTTEISEPIPSSSSTGIHPSRAAFLAGKPIPPQPQPQIHSQGENNEGIQAEGVEGQYGEGEGAADWTRGSRIDSEFPFGVLDPDVKAYFRNVEEQIKDWEGVSTEGEEREDRQLFLTSVLSELRSHELQTSTDPETSIILERLLPSLNDWGRRVIGDSFGDKWEELIRHRFGSHVIQTWLTLAASTLDREARDIWPPQQNKQDESKGLLPKMTELLLNLIESILPSFSQLLSSPHSSPPLRLLLLILTPNRSLPNLSNDSDPNSKDGLIRSKRSNKFRSNQGVKGKSILGDGDEDDENKKKNVKRQVPKELIKFRKEIRHSLMNKLGQAEWKAMGVDTVGSATVQLLLEFEVEDGEAEKEGSLFDIITEGLITHMKNSSKDSSEPQAQPYLSTLLQTQTGTRLFESLLALSPEPIFRSLWKTYFVGKIGKLAGHPYANFVTAKGVSKLNKKQIEQLISEVKGNSGGRGLIKAARTSVLQALVDRSVVLGECQKSVLELLYSCLELPEDKKSELVPCLMALKTYPMYQAVLTGSSAPEDDEKPSNEDIDKEAEATAAAYARQSAWENRRNAKPKAAEGETLPNMQGCLILQGMIGMKDVNEIVLESLINQPLDTLITYSKSPISSHLLDKVFTDQTVLPKYRRKLMMVFMNNWKDLIEDRIGSRVVDTVWEKADGYMKEKIARTLIPHIVILGQSQYAKYFMKKAELSLLSRRPDEWREKIVGVKHHFAHQKQPQNNTPVSQDQLEESKKRKKDKEEKKDEIDLLFDNVDSKKKHKKNKV</sequence>
<feature type="compositionally biased region" description="Polar residues" evidence="5">
    <location>
        <begin position="761"/>
        <end position="772"/>
    </location>
</feature>
<dbReference type="PANTHER" id="PTHR13102:SF0">
    <property type="entry name" value="NUCLEOLAR PROTEIN 9"/>
    <property type="match status" value="1"/>
</dbReference>
<dbReference type="GO" id="GO:0030686">
    <property type="term" value="C:90S preribosome"/>
    <property type="evidence" value="ECO:0007669"/>
    <property type="project" value="TreeGrafter"/>
</dbReference>
<evidence type="ECO:0000313" key="7">
    <source>
        <dbReference type="Proteomes" id="UP001355207"/>
    </source>
</evidence>
<dbReference type="SUPFAM" id="SSF48371">
    <property type="entry name" value="ARM repeat"/>
    <property type="match status" value="2"/>
</dbReference>
<dbReference type="Pfam" id="PF22493">
    <property type="entry name" value="PUF_NOP9"/>
    <property type="match status" value="1"/>
</dbReference>
<accession>A0AAX4JLL2</accession>
<dbReference type="GO" id="GO:0000472">
    <property type="term" value="P:endonucleolytic cleavage to generate mature 5'-end of SSU-rRNA from (SSU-rRNA, 5.8S rRNA, LSU-rRNA)"/>
    <property type="evidence" value="ECO:0007669"/>
    <property type="project" value="TreeGrafter"/>
</dbReference>
<feature type="region of interest" description="Disordered" evidence="5">
    <location>
        <begin position="284"/>
        <end position="334"/>
    </location>
</feature>
<feature type="region of interest" description="Disordered" evidence="5">
    <location>
        <begin position="757"/>
        <end position="788"/>
    </location>
</feature>
<gene>
    <name evidence="6" type="ORF">L201_001184</name>
</gene>
<reference evidence="6 7" key="1">
    <citation type="submission" date="2024-01" db="EMBL/GenBank/DDBJ databases">
        <title>Comparative genomics of Cryptococcus and Kwoniella reveals pathogenesis evolution and contrasting modes of karyotype evolution via chromosome fusion or intercentromeric recombination.</title>
        <authorList>
            <person name="Coelho M.A."/>
            <person name="David-Palma M."/>
            <person name="Shea T."/>
            <person name="Bowers K."/>
            <person name="McGinley-Smith S."/>
            <person name="Mohammad A.W."/>
            <person name="Gnirke A."/>
            <person name="Yurkov A.M."/>
            <person name="Nowrousian M."/>
            <person name="Sun S."/>
            <person name="Cuomo C.A."/>
            <person name="Heitman J."/>
        </authorList>
    </citation>
    <scope>NUCLEOTIDE SEQUENCE [LARGE SCALE GENOMIC DNA]</scope>
    <source>
        <strain evidence="6 7">CBS 6074</strain>
    </source>
</reference>
<feature type="compositionally biased region" description="Basic and acidic residues" evidence="5">
    <location>
        <begin position="775"/>
        <end position="788"/>
    </location>
</feature>
<dbReference type="AlphaFoldDB" id="A0AAX4JLL2"/>
<protein>
    <recommendedName>
        <fullName evidence="1">Nucleolar protein 9</fullName>
    </recommendedName>
    <alternativeName>
        <fullName evidence="3 4">Pumilio domain-containing protein NOP9</fullName>
    </alternativeName>
</protein>
<feature type="region of interest" description="Disordered" evidence="5">
    <location>
        <begin position="1"/>
        <end position="73"/>
    </location>
</feature>
<name>A0AAX4JLL2_9TREE</name>
<keyword evidence="2" id="KW-0677">Repeat</keyword>
<evidence type="ECO:0000256" key="5">
    <source>
        <dbReference type="SAM" id="MobiDB-lite"/>
    </source>
</evidence>
<dbReference type="InterPro" id="IPR016024">
    <property type="entry name" value="ARM-type_fold"/>
</dbReference>
<dbReference type="GeneID" id="91091856"/>
<dbReference type="InterPro" id="IPR001313">
    <property type="entry name" value="Pumilio_RNA-bd_rpt"/>
</dbReference>
<dbReference type="EMBL" id="CP144098">
    <property type="protein sequence ID" value="WWC86311.1"/>
    <property type="molecule type" value="Genomic_DNA"/>
</dbReference>
<dbReference type="RefSeq" id="XP_066073074.1">
    <property type="nucleotide sequence ID" value="XM_066216977.1"/>
</dbReference>
<dbReference type="InterPro" id="IPR040000">
    <property type="entry name" value="NOP9"/>
</dbReference>
<feature type="compositionally biased region" description="Low complexity" evidence="5">
    <location>
        <begin position="31"/>
        <end position="45"/>
    </location>
</feature>
<dbReference type="GO" id="GO:0000056">
    <property type="term" value="P:ribosomal small subunit export from nucleus"/>
    <property type="evidence" value="ECO:0007669"/>
    <property type="project" value="TreeGrafter"/>
</dbReference>
<dbReference type="GO" id="GO:0000447">
    <property type="term" value="P:endonucleolytic cleavage in ITS1 to separate SSU-rRNA from 5.8S rRNA and LSU-rRNA from tricistronic rRNA transcript (SSU-rRNA, 5.8S rRNA, LSU-rRNA)"/>
    <property type="evidence" value="ECO:0007669"/>
    <property type="project" value="TreeGrafter"/>
</dbReference>
<dbReference type="Gene3D" id="1.25.10.10">
    <property type="entry name" value="Leucine-rich Repeat Variant"/>
    <property type="match status" value="3"/>
</dbReference>
<dbReference type="GO" id="GO:0000480">
    <property type="term" value="P:endonucleolytic cleavage in 5'-ETS of tricistronic rRNA transcript (SSU-rRNA, 5.8S rRNA, LSU-rRNA)"/>
    <property type="evidence" value="ECO:0007669"/>
    <property type="project" value="TreeGrafter"/>
</dbReference>
<dbReference type="Proteomes" id="UP001355207">
    <property type="component" value="Chromosome 1"/>
</dbReference>
<dbReference type="GO" id="GO:0003723">
    <property type="term" value="F:RNA binding"/>
    <property type="evidence" value="ECO:0007669"/>
    <property type="project" value="InterPro"/>
</dbReference>
<evidence type="ECO:0000256" key="1">
    <source>
        <dbReference type="ARBA" id="ARBA00016427"/>
    </source>
</evidence>
<proteinExistence type="predicted"/>
<evidence type="ECO:0000256" key="3">
    <source>
        <dbReference type="ARBA" id="ARBA00030932"/>
    </source>
</evidence>
<evidence type="ECO:0000256" key="2">
    <source>
        <dbReference type="ARBA" id="ARBA00022737"/>
    </source>
</evidence>
<dbReference type="InterPro" id="IPR011989">
    <property type="entry name" value="ARM-like"/>
</dbReference>
<keyword evidence="7" id="KW-1185">Reference proteome</keyword>
<dbReference type="GO" id="GO:0030688">
    <property type="term" value="C:preribosome, small subunit precursor"/>
    <property type="evidence" value="ECO:0007669"/>
    <property type="project" value="TreeGrafter"/>
</dbReference>
<evidence type="ECO:0000256" key="4">
    <source>
        <dbReference type="ARBA" id="ARBA00031929"/>
    </source>
</evidence>
<dbReference type="PANTHER" id="PTHR13102">
    <property type="entry name" value="NUCLEOLAR PROTEIN 9"/>
    <property type="match status" value="1"/>
</dbReference>
<dbReference type="SMART" id="SM00025">
    <property type="entry name" value="Pumilio"/>
    <property type="match status" value="5"/>
</dbReference>
<organism evidence="6 7">
    <name type="scientific">Kwoniella dendrophila CBS 6074</name>
    <dbReference type="NCBI Taxonomy" id="1295534"/>
    <lineage>
        <taxon>Eukaryota</taxon>
        <taxon>Fungi</taxon>
        <taxon>Dikarya</taxon>
        <taxon>Basidiomycota</taxon>
        <taxon>Agaricomycotina</taxon>
        <taxon>Tremellomycetes</taxon>
        <taxon>Tremellales</taxon>
        <taxon>Cryptococcaceae</taxon>
        <taxon>Kwoniella</taxon>
    </lineage>
</organism>
<dbReference type="GO" id="GO:0005730">
    <property type="term" value="C:nucleolus"/>
    <property type="evidence" value="ECO:0007669"/>
    <property type="project" value="TreeGrafter"/>
</dbReference>